<dbReference type="PANTHER" id="PTHR32305:SF15">
    <property type="entry name" value="PROTEIN RHSA-RELATED"/>
    <property type="match status" value="1"/>
</dbReference>
<dbReference type="PANTHER" id="PTHR32305">
    <property type="match status" value="1"/>
</dbReference>
<dbReference type="NCBIfam" id="TIGR03696">
    <property type="entry name" value="Rhs_assc_core"/>
    <property type="match status" value="1"/>
</dbReference>
<gene>
    <name evidence="1" type="ORF">C1631_021380</name>
</gene>
<protein>
    <recommendedName>
        <fullName evidence="3">RHS repeat-associated core domain-containing protein</fullName>
    </recommendedName>
</protein>
<keyword evidence="2" id="KW-1185">Reference proteome</keyword>
<comment type="caution">
    <text evidence="1">The sequence shown here is derived from an EMBL/GenBank/DDBJ whole genome shotgun (WGS) entry which is preliminary data.</text>
</comment>
<dbReference type="OrthoDB" id="1264741at2"/>
<sequence length="369" mass="40944">MTGTNNYYPFGLNHIGGGKSPFSNYHSYKFGGKELQETGMYDFGARMYMPDLGRWGVIDPMAEAMRRYSPYNYAFNNPISFIDPDGMQPRQFAMPTDTRPDAPSGWINPNWLGRGDAAFGSIETGYGGSYGFGSLYPQSNGTDDNDLLNDIISIWEKKLGKKIERNKNGDFYWWKDYKDANSNVKGIGELNILNITQGGSSWNGLDNNDYWGLLNGASTAQSYMTNGIGITLGTTAQVSNDFVNAGKMIKTPNIFKTYNLYRSNGYLNGNKYISGVKFMKNVKAINALNSSKVVKGIAFAGLGISVAQFYESHHPGYVSRGITSFLSGYIPYVGPAIAVGIDNTDVNYWNIWTWGAMERGSNKYDYLNP</sequence>
<proteinExistence type="predicted"/>
<dbReference type="EMBL" id="PPED02000007">
    <property type="protein sequence ID" value="PWN63538.1"/>
    <property type="molecule type" value="Genomic_DNA"/>
</dbReference>
<accession>A0A316WWS1</accession>
<evidence type="ECO:0000313" key="2">
    <source>
        <dbReference type="Proteomes" id="UP000236594"/>
    </source>
</evidence>
<dbReference type="InterPro" id="IPR022385">
    <property type="entry name" value="Rhs_assc_core"/>
</dbReference>
<dbReference type="Proteomes" id="UP000236594">
    <property type="component" value="Unassembled WGS sequence"/>
</dbReference>
<dbReference type="Gene3D" id="2.180.10.10">
    <property type="entry name" value="RHS repeat-associated core"/>
    <property type="match status" value="1"/>
</dbReference>
<name>A0A316WWS1_9FLAO</name>
<dbReference type="InterPro" id="IPR050708">
    <property type="entry name" value="T6SS_VgrG/RHS"/>
</dbReference>
<evidence type="ECO:0008006" key="3">
    <source>
        <dbReference type="Google" id="ProtNLM"/>
    </source>
</evidence>
<dbReference type="AlphaFoldDB" id="A0A316WWS1"/>
<reference evidence="1 2" key="1">
    <citation type="submission" date="2018-04" db="EMBL/GenBank/DDBJ databases">
        <title>Draft Genome Sequence of Phosphate-Solubilizing Chryseobacterium sp. ISE14 that is a Biocontrol and Plant Growth-Promoting Rhizobacterium Isolated from Cucumber.</title>
        <authorList>
            <person name="Jeong J.-J."/>
            <person name="Sang M.K."/>
            <person name="Choi I.-G."/>
            <person name="Kim K.D."/>
        </authorList>
    </citation>
    <scope>NUCLEOTIDE SEQUENCE [LARGE SCALE GENOMIC DNA]</scope>
    <source>
        <strain evidence="1 2">ISE14</strain>
    </source>
</reference>
<organism evidence="1 2">
    <name type="scientific">Chryseobacterium phosphatilyticum</name>
    <dbReference type="NCBI Taxonomy" id="475075"/>
    <lineage>
        <taxon>Bacteria</taxon>
        <taxon>Pseudomonadati</taxon>
        <taxon>Bacteroidota</taxon>
        <taxon>Flavobacteriia</taxon>
        <taxon>Flavobacteriales</taxon>
        <taxon>Weeksellaceae</taxon>
        <taxon>Chryseobacterium group</taxon>
        <taxon>Chryseobacterium</taxon>
    </lineage>
</organism>
<evidence type="ECO:0000313" key="1">
    <source>
        <dbReference type="EMBL" id="PWN63538.1"/>
    </source>
</evidence>